<gene>
    <name evidence="1" type="ORF">CLV51_101800</name>
</gene>
<keyword evidence="2" id="KW-1185">Reference proteome</keyword>
<name>A0A2P8HTC5_CHINA</name>
<dbReference type="Proteomes" id="UP000240971">
    <property type="component" value="Unassembled WGS sequence"/>
</dbReference>
<organism evidence="1 2">
    <name type="scientific">Chitinophaga niastensis</name>
    <dbReference type="NCBI Taxonomy" id="536980"/>
    <lineage>
        <taxon>Bacteria</taxon>
        <taxon>Pseudomonadati</taxon>
        <taxon>Bacteroidota</taxon>
        <taxon>Chitinophagia</taxon>
        <taxon>Chitinophagales</taxon>
        <taxon>Chitinophagaceae</taxon>
        <taxon>Chitinophaga</taxon>
    </lineage>
</organism>
<proteinExistence type="predicted"/>
<sequence length="290" mass="34097">MLLTTGASLMHTAERLEAFFNDVLLAQLTQKDKHTLYPLNSWFLKGLNYSKSGSMVLAKYYFEQGERYEQTLPKGTLLWRAVQNEYLPKKAYYLYKTGERDFAEKMLHDVMLNMQTMEQQGFEYLVFSRIQQYHNLVRMYFAYGQTDEAIRLSAEVVAFLLKGHSEKLIDLNVPLVQHPEKYELFKYLFICQILFETLNVMIAFLKEPQLTIKVNELLQVILPAAEQYQPFSDDADLTKQTILLFESFYAGNYKLFCEKADLFAVNNPVQYIQAKHCLELYTELCRKTYM</sequence>
<protein>
    <submittedName>
        <fullName evidence="1">Uncharacterized protein</fullName>
    </submittedName>
</protein>
<dbReference type="EMBL" id="PYAW01000001">
    <property type="protein sequence ID" value="PSL49467.1"/>
    <property type="molecule type" value="Genomic_DNA"/>
</dbReference>
<dbReference type="AlphaFoldDB" id="A0A2P8HTC5"/>
<accession>A0A2P8HTC5</accession>
<evidence type="ECO:0000313" key="2">
    <source>
        <dbReference type="Proteomes" id="UP000240971"/>
    </source>
</evidence>
<evidence type="ECO:0000313" key="1">
    <source>
        <dbReference type="EMBL" id="PSL49467.1"/>
    </source>
</evidence>
<comment type="caution">
    <text evidence="1">The sequence shown here is derived from an EMBL/GenBank/DDBJ whole genome shotgun (WGS) entry which is preliminary data.</text>
</comment>
<reference evidence="1 2" key="1">
    <citation type="submission" date="2018-03" db="EMBL/GenBank/DDBJ databases">
        <title>Genomic Encyclopedia of Archaeal and Bacterial Type Strains, Phase II (KMG-II): from individual species to whole genera.</title>
        <authorList>
            <person name="Goeker M."/>
        </authorList>
    </citation>
    <scope>NUCLEOTIDE SEQUENCE [LARGE SCALE GENOMIC DNA]</scope>
    <source>
        <strain evidence="1 2">DSM 24859</strain>
    </source>
</reference>